<dbReference type="KEGG" id="gfs:119632861"/>
<evidence type="ECO:0000256" key="1">
    <source>
        <dbReference type="SAM" id="Coils"/>
    </source>
</evidence>
<keyword evidence="3" id="KW-1185">Reference proteome</keyword>
<reference evidence="4" key="1">
    <citation type="submission" date="2025-08" db="UniProtKB">
        <authorList>
            <consortium name="RefSeq"/>
        </authorList>
    </citation>
    <scope>IDENTIFICATION</scope>
    <source>
        <tissue evidence="4">Whole body pupa</tissue>
    </source>
</reference>
<gene>
    <name evidence="4" type="primary">LOC119632861</name>
</gene>
<feature type="region of interest" description="Disordered" evidence="2">
    <location>
        <begin position="2123"/>
        <end position="2156"/>
    </location>
</feature>
<evidence type="ECO:0000313" key="3">
    <source>
        <dbReference type="Proteomes" id="UP000092443"/>
    </source>
</evidence>
<accession>A0A8U0W9R3</accession>
<feature type="coiled-coil region" evidence="1">
    <location>
        <begin position="1278"/>
        <end position="1319"/>
    </location>
</feature>
<dbReference type="Proteomes" id="UP000092443">
    <property type="component" value="Unplaced"/>
</dbReference>
<feature type="compositionally biased region" description="Basic and acidic residues" evidence="2">
    <location>
        <begin position="2194"/>
        <end position="2207"/>
    </location>
</feature>
<dbReference type="GeneID" id="119632861"/>
<feature type="coiled-coil region" evidence="1">
    <location>
        <begin position="614"/>
        <end position="662"/>
    </location>
</feature>
<evidence type="ECO:0000313" key="4">
    <source>
        <dbReference type="RefSeq" id="XP_037881928.1"/>
    </source>
</evidence>
<dbReference type="SUPFAM" id="SSF90257">
    <property type="entry name" value="Myosin rod fragments"/>
    <property type="match status" value="1"/>
</dbReference>
<name>A0A8U0W9R3_9MUSC</name>
<organism evidence="3 4">
    <name type="scientific">Glossina fuscipes</name>
    <dbReference type="NCBI Taxonomy" id="7396"/>
    <lineage>
        <taxon>Eukaryota</taxon>
        <taxon>Metazoa</taxon>
        <taxon>Ecdysozoa</taxon>
        <taxon>Arthropoda</taxon>
        <taxon>Hexapoda</taxon>
        <taxon>Insecta</taxon>
        <taxon>Pterygota</taxon>
        <taxon>Neoptera</taxon>
        <taxon>Endopterygota</taxon>
        <taxon>Diptera</taxon>
        <taxon>Brachycera</taxon>
        <taxon>Muscomorpha</taxon>
        <taxon>Hippoboscoidea</taxon>
        <taxon>Glossinidae</taxon>
        <taxon>Glossina</taxon>
    </lineage>
</organism>
<dbReference type="RefSeq" id="XP_037881928.1">
    <property type="nucleotide sequence ID" value="XM_038026000.1"/>
</dbReference>
<feature type="coiled-coil region" evidence="1">
    <location>
        <begin position="471"/>
        <end position="566"/>
    </location>
</feature>
<feature type="coiled-coil region" evidence="1">
    <location>
        <begin position="218"/>
        <end position="245"/>
    </location>
</feature>
<sequence length="2207" mass="261610">MKNEKIEDLQLQKTKLEEKSNELREKVKENELLKEKIQLLETDHLNLEKNQNPSVHQLQEKLTLERELRELKEKYSKEKKALEEELNCLQEEKQMIEKKLVAVIEEKRKYYEQLMNLKEEYVLLEASYKEKEDIQSLLENQIQTLNDEKAKMEESLKELEHLKHLQNSELEEKKQRQELKKGISDNVVERGKLEEELIELRPKLDKLNSTDSEKRHVLFKKEKEQESLRLKIDLLEAKQEMLEEIQTKLKPIHDTPDDMLCQKCEETIAFYRNGCITMKGEVQENKEKVEQDIREVEKEVNEINREWSDMFWRQCRAEHRIVELDRRISVQQEQVERVEYQIELLNENQKKKEGNLLRLIYQEMKRIQKLKELNQKLRENKLLVEEINSLEAEKIKLEENENKSREKQRELEKKLKKMKAKNAWEKDVLEKELDSFREEQQATEDQLDKAITSFDEYIFNLIEECTLSRKKTRIELEKEILEGEVKQLIEAKERQRTELEEEINELKIKHFNERKTLEKQRKQELSRAEEQQREVVDEKNVLKKRLDKLQEQYNELQIVKEKKCKSIVTMKKYIFFSLLIIFIERQRINDNSLQSRDSKLKEKIGELYAELKENDLVEIEIEFLSQARGNLEEDAKNFHGPAQKENSKLAELRRGKQKLAQAMKDRHVKAEYNQNTNLLNRKIKIPSEQGKGFHSVEHEKSVADLLDLLDETHKHVTEVQEICEMLCNGCTFRTQPLTKGEEFDFKYLQEENTHLLGTIIALSRVNASLPSHNGMSEGETNERIEEIRNNNLLLKTQIQLEERKKRQELRGIMATATSSNEASSAMQMLTDEYQRLQNAIPRPLSEMQLFVLRHIQEQYENLQNKCLQEEREHLAESEAWKEECNRMREILQDAYRLLQEKENLNKLQKKYDDLFRENDILLKEKREQENTSKEEIDSLLTENETLKAERRELKENICHLNTDLDILRSDAGSLENREFRYQRQIEKLDGDNKSLLEKITHLQQRMRDEDENNEKLKRDNEQLHQASNEKDEWRKEVDNLNEKYCSLRAHCTAVEGVRSKLQEQINSLKTQNQILGDERNNLKSLSHQRKIDCEEQIKQLRASSSEQKENFEQRLNSIQNEKLVAEQRLHKLIAEKEQQLSRLQAALDKLSSENSSNKERLSTLTQQYSILENESKNIREHNNYLMGTLKTLTEENASLQSQERHNVQLENKIQSKDREIKNLKENFEKAKDLKQQQMHELEERHKQLLKSQLDENKEKFDKQFCQLSAEYFLLRANCKKLEEEKDKRAEEVLSLSNENEELNGKNSSLEEKLRQEACLKEQQRSMLEERLTQLQAKYSVEIDYLKSQINSLQQEKFAGQRVFNEKEQLVKQLQDAHYQLTQQINVLTEQLNSLRENDLKLLQGEREHQLKKITDLCSTISEKEKVITALCAHNENIQLEKSNLKEQLENSAKEVEMISGSKAKLQEMYDALNSKLHMLLDKAGRCTRTLQSTLNHKEQTLDNQLRQFNRLHQEFENDKSFLMEESRKKNLEIIKLQKEKENLEEIIKEIKERERKLLDMQSKNLGANRRSERICGYDIRRWHSYIKHDKGTMTTECAEVEVETILPTNQSQNNAINVKLKNYLPKSKSFILQKPSTEDHTKCQRELSRCKLNFSNAELQSEEDLLDSHTGSEDTENLVQSLEEKESSARELYDISLSILQANRMRSLKKRKMEEVPHALQSNAPIIGEPKSNKKQGNEEILKAMKRLEDKNQQLEKLCAGKSELSEVTQLALDYVRLLCKDLHDKCAQVTGSEELKQKRFLPGKLLQEKESQLKRVLAEKMAERKKTLEEKQYERNPDSYLKQTLQSQSENAFKLSQQLSKLNKGGDEVWNVMMTLEKTNQSLRLQKSLMEEKLNELTKIRAEETGFLKAFQNENENLKHIIQQLQNQQQKQQSTSDDELNRLKAKYFDEKQTTENERKCLQQAKDSIEEELRQAIEAKNLTENKLSELREKYDSLKETCNQIEGLISEKEKLEDNVTRLQVLQEEKEELVTILLNEKKNLEKQKEAVEKDKKALKSNLYDLQSEIKKLDDDLQSREKRISKLEEDLEKVSKMKEDLKKERDSLEKMKQELEQNLYEITEKNNKLEKMSAKLSKEKKDSESQRDSYEKKLHNITEENRKLKEKCEKLCQAIATQDMCKLIERLQSENKAQNQKIEELEDKTNSMQP</sequence>
<feature type="region of interest" description="Disordered" evidence="2">
    <location>
        <begin position="1662"/>
        <end position="1683"/>
    </location>
</feature>
<feature type="coiled-coil region" evidence="1">
    <location>
        <begin position="1370"/>
        <end position="1397"/>
    </location>
</feature>
<feature type="coiled-coil region" evidence="1">
    <location>
        <begin position="279"/>
        <end position="446"/>
    </location>
</feature>
<evidence type="ECO:0000256" key="2">
    <source>
        <dbReference type="SAM" id="MobiDB-lite"/>
    </source>
</evidence>
<proteinExistence type="predicted"/>
<keyword evidence="1" id="KW-0175">Coiled coil</keyword>
<feature type="region of interest" description="Disordered" evidence="2">
    <location>
        <begin position="1005"/>
        <end position="1032"/>
    </location>
</feature>
<protein>
    <submittedName>
        <fullName evidence="4">Trichohyalin-like</fullName>
    </submittedName>
</protein>
<feature type="region of interest" description="Disordered" evidence="2">
    <location>
        <begin position="2188"/>
        <end position="2207"/>
    </location>
</feature>
<feature type="coiled-coil region" evidence="1">
    <location>
        <begin position="1434"/>
        <end position="1563"/>
    </location>
</feature>
<feature type="coiled-coil region" evidence="1">
    <location>
        <begin position="1731"/>
        <end position="1765"/>
    </location>
</feature>
<feature type="coiled-coil region" evidence="1">
    <location>
        <begin position="2"/>
        <end position="176"/>
    </location>
</feature>
<feature type="coiled-coil region" evidence="1">
    <location>
        <begin position="784"/>
        <end position="956"/>
    </location>
</feature>